<feature type="transmembrane region" description="Helical" evidence="2">
    <location>
        <begin position="12"/>
        <end position="33"/>
    </location>
</feature>
<feature type="transmembrane region" description="Helical" evidence="2">
    <location>
        <begin position="215"/>
        <end position="233"/>
    </location>
</feature>
<dbReference type="PANTHER" id="PTHR22911">
    <property type="entry name" value="ACYL-MALONYL CONDENSING ENZYME-RELATED"/>
    <property type="match status" value="1"/>
</dbReference>
<gene>
    <name evidence="4" type="ORF">DD666_18610</name>
</gene>
<evidence type="ECO:0000313" key="4">
    <source>
        <dbReference type="EMBL" id="HBP31407.1"/>
    </source>
</evidence>
<proteinExistence type="predicted"/>
<feature type="compositionally biased region" description="Polar residues" evidence="1">
    <location>
        <begin position="292"/>
        <end position="305"/>
    </location>
</feature>
<keyword evidence="2" id="KW-0812">Transmembrane</keyword>
<feature type="transmembrane region" description="Helical" evidence="2">
    <location>
        <begin position="153"/>
        <end position="174"/>
    </location>
</feature>
<feature type="transmembrane region" description="Helical" evidence="2">
    <location>
        <begin position="127"/>
        <end position="147"/>
    </location>
</feature>
<dbReference type="AlphaFoldDB" id="A0A356LK90"/>
<keyword evidence="2" id="KW-1133">Transmembrane helix</keyword>
<name>A0A356LK90_9BURK</name>
<dbReference type="InterPro" id="IPR037185">
    <property type="entry name" value="EmrE-like"/>
</dbReference>
<evidence type="ECO:0000256" key="1">
    <source>
        <dbReference type="SAM" id="MobiDB-lite"/>
    </source>
</evidence>
<keyword evidence="2" id="KW-0472">Membrane</keyword>
<feature type="transmembrane region" description="Helical" evidence="2">
    <location>
        <begin position="102"/>
        <end position="120"/>
    </location>
</feature>
<accession>A0A356LK90</accession>
<reference evidence="4 5" key="1">
    <citation type="journal article" date="2018" name="Nat. Biotechnol.">
        <title>A standardized bacterial taxonomy based on genome phylogeny substantially revises the tree of life.</title>
        <authorList>
            <person name="Parks D.H."/>
            <person name="Chuvochina M."/>
            <person name="Waite D.W."/>
            <person name="Rinke C."/>
            <person name="Skarshewski A."/>
            <person name="Chaumeil P.A."/>
            <person name="Hugenholtz P."/>
        </authorList>
    </citation>
    <scope>NUCLEOTIDE SEQUENCE [LARGE SCALE GENOMIC DNA]</scope>
    <source>
        <strain evidence="4">UBA10707</strain>
    </source>
</reference>
<comment type="caution">
    <text evidence="4">The sequence shown here is derived from an EMBL/GenBank/DDBJ whole genome shotgun (WGS) entry which is preliminary data.</text>
</comment>
<dbReference type="PANTHER" id="PTHR22911:SF102">
    <property type="entry name" value="MEMBRANE PROTEIN"/>
    <property type="match status" value="1"/>
</dbReference>
<evidence type="ECO:0000256" key="2">
    <source>
        <dbReference type="SAM" id="Phobius"/>
    </source>
</evidence>
<dbReference type="Proteomes" id="UP000264036">
    <property type="component" value="Unassembled WGS sequence"/>
</dbReference>
<feature type="domain" description="EamA" evidence="3">
    <location>
        <begin position="11"/>
        <end position="142"/>
    </location>
</feature>
<feature type="domain" description="EamA" evidence="3">
    <location>
        <begin position="158"/>
        <end position="282"/>
    </location>
</feature>
<evidence type="ECO:0000313" key="5">
    <source>
        <dbReference type="Proteomes" id="UP000264036"/>
    </source>
</evidence>
<feature type="transmembrane region" description="Helical" evidence="2">
    <location>
        <begin position="270"/>
        <end position="287"/>
    </location>
</feature>
<protein>
    <submittedName>
        <fullName evidence="4">EamA/RhaT family transporter</fullName>
    </submittedName>
</protein>
<dbReference type="InterPro" id="IPR000620">
    <property type="entry name" value="EamA_dom"/>
</dbReference>
<feature type="transmembrane region" description="Helical" evidence="2">
    <location>
        <begin position="245"/>
        <end position="264"/>
    </location>
</feature>
<feature type="transmembrane region" description="Helical" evidence="2">
    <location>
        <begin position="69"/>
        <end position="90"/>
    </location>
</feature>
<dbReference type="EMBL" id="DOEK01000039">
    <property type="protein sequence ID" value="HBP31407.1"/>
    <property type="molecule type" value="Genomic_DNA"/>
</dbReference>
<organism evidence="4 5">
    <name type="scientific">Advenella kashmirensis</name>
    <dbReference type="NCBI Taxonomy" id="310575"/>
    <lineage>
        <taxon>Bacteria</taxon>
        <taxon>Pseudomonadati</taxon>
        <taxon>Pseudomonadota</taxon>
        <taxon>Betaproteobacteria</taxon>
        <taxon>Burkholderiales</taxon>
        <taxon>Alcaligenaceae</taxon>
    </lineage>
</organism>
<feature type="transmembrane region" description="Helical" evidence="2">
    <location>
        <begin position="39"/>
        <end position="57"/>
    </location>
</feature>
<dbReference type="Pfam" id="PF00892">
    <property type="entry name" value="EamA"/>
    <property type="match status" value="2"/>
</dbReference>
<dbReference type="SUPFAM" id="SSF103481">
    <property type="entry name" value="Multidrug resistance efflux transporter EmrE"/>
    <property type="match status" value="2"/>
</dbReference>
<sequence length="326" mass="34942">MTESTKNENVGQLQLIAGMAMSGTIGLFVVWSGQNPFNVGFWRCLIGGLCLLLFCFAKGYLKLAHVSRLQWVLLAVSGMVLVLNWAALFASYLHAGIGVGTVIYNTQPFFLLLAGTLVFGERITLKQVALAILAFGGVILIVLPALLGVEVDLLFLQGAGFALLAALLYSGVTIVTKKLTGIKPHVVAMCQLGVGLVFLAPIMAFDQMPQTSVQWLFVVVMGVFHTFLMYILIYSAYQSLPVGKIAILSYVYPVVAVIADYFAFGHEVGGWQWLGIVMIIAAGVANARNSGTRVQPPDSLQKNGQDGQGELAGEAGIPCPVRTQSQ</sequence>
<feature type="transmembrane region" description="Helical" evidence="2">
    <location>
        <begin position="186"/>
        <end position="203"/>
    </location>
</feature>
<evidence type="ECO:0000259" key="3">
    <source>
        <dbReference type="Pfam" id="PF00892"/>
    </source>
</evidence>
<dbReference type="GO" id="GO:0016020">
    <property type="term" value="C:membrane"/>
    <property type="evidence" value="ECO:0007669"/>
    <property type="project" value="InterPro"/>
</dbReference>
<feature type="region of interest" description="Disordered" evidence="1">
    <location>
        <begin position="292"/>
        <end position="326"/>
    </location>
</feature>